<organism evidence="2 3">
    <name type="scientific">Caldiarchaeum subterraneum</name>
    <dbReference type="NCBI Taxonomy" id="311458"/>
    <lineage>
        <taxon>Archaea</taxon>
        <taxon>Nitrososphaerota</taxon>
        <taxon>Candidatus Caldarchaeales</taxon>
        <taxon>Candidatus Caldarchaeaceae</taxon>
        <taxon>Candidatus Caldarchaeum</taxon>
    </lineage>
</organism>
<feature type="compositionally biased region" description="Basic and acidic residues" evidence="1">
    <location>
        <begin position="16"/>
        <end position="26"/>
    </location>
</feature>
<reference evidence="2 3" key="2">
    <citation type="journal article" date="2011" name="Nucleic Acids Res.">
        <title>Insights into the evolution of Archaea and eukaryotic protein modifier systems revealed by the genome of a novel archaeal group.</title>
        <authorList>
            <person name="Nunoura T."/>
            <person name="Takaki Y."/>
            <person name="Kakuta J."/>
            <person name="Nishi S."/>
            <person name="Sugahara J."/>
            <person name="Kazama H."/>
            <person name="Chee G."/>
            <person name="Hattori M."/>
            <person name="Kanai A."/>
            <person name="Atomi H."/>
            <person name="Takai K."/>
            <person name="Takami H."/>
        </authorList>
    </citation>
    <scope>NUCLEOTIDE SEQUENCE [LARGE SCALE GENOMIC DNA]</scope>
</reference>
<dbReference type="EMBL" id="AP011745">
    <property type="protein sequence ID" value="BAJ46924.1"/>
    <property type="molecule type" value="Genomic_DNA"/>
</dbReference>
<evidence type="ECO:0000313" key="3">
    <source>
        <dbReference type="Proteomes" id="UP000008120"/>
    </source>
</evidence>
<dbReference type="AlphaFoldDB" id="E6N3L8"/>
<name>E6N3L8_CALS0</name>
<sequence length="101" mass="11442">MGPKKDTQLLRIIQKHQQEEKEEIQRPSKKSITETNYRSLQHKTKRTDSKDAEDITPANLADNPTGNPREAGRHTGPTTGIKPKSRYDSLFDVPATLLDMT</sequence>
<gene>
    <name evidence="2" type="ORF">HGMM_F37B02C07</name>
</gene>
<dbReference type="Proteomes" id="UP000008120">
    <property type="component" value="Chromosome"/>
</dbReference>
<evidence type="ECO:0000256" key="1">
    <source>
        <dbReference type="SAM" id="MobiDB-lite"/>
    </source>
</evidence>
<reference evidence="2 3" key="1">
    <citation type="journal article" date="2005" name="Environ. Microbiol.">
        <title>Genetic and functional properties of uncultivated thermophilic crenarchaeotes from a subsurface gold mine as revealed by analysis of genome fragments.</title>
        <authorList>
            <person name="Nunoura T."/>
            <person name="Hirayama H."/>
            <person name="Takami H."/>
            <person name="Oida H."/>
            <person name="Nishi S."/>
            <person name="Shimamura S."/>
            <person name="Suzuki Y."/>
            <person name="Inagaki F."/>
            <person name="Takai K."/>
            <person name="Nealson K.H."/>
            <person name="Horikoshi K."/>
        </authorList>
    </citation>
    <scope>NUCLEOTIDE SEQUENCE [LARGE SCALE GENOMIC DNA]</scope>
</reference>
<feature type="region of interest" description="Disordered" evidence="1">
    <location>
        <begin position="15"/>
        <end position="87"/>
    </location>
</feature>
<proteinExistence type="predicted"/>
<evidence type="ECO:0000313" key="2">
    <source>
        <dbReference type="EMBL" id="BAJ46924.1"/>
    </source>
</evidence>
<accession>E6N3L8</accession>
<protein>
    <submittedName>
        <fullName evidence="2">Uncharacterized protein</fullName>
    </submittedName>
</protein>